<protein>
    <recommendedName>
        <fullName evidence="7">B9 domain-containing protein 1</fullName>
    </recommendedName>
</protein>
<dbReference type="AlphaFoldDB" id="A0A6P6RRE5"/>
<dbReference type="InterPro" id="IPR010796">
    <property type="entry name" value="C2_B9-type_dom"/>
</dbReference>
<accession>A0A6P6RRE5</accession>
<evidence type="ECO:0000256" key="5">
    <source>
        <dbReference type="ARBA" id="ARBA00023273"/>
    </source>
</evidence>
<evidence type="ECO:0000256" key="7">
    <source>
        <dbReference type="ARBA" id="ARBA00039274"/>
    </source>
</evidence>
<evidence type="ECO:0000313" key="8">
    <source>
        <dbReference type="Proteomes" id="UP000515125"/>
    </source>
</evidence>
<dbReference type="GO" id="GO:0060271">
    <property type="term" value="P:cilium assembly"/>
    <property type="evidence" value="ECO:0007669"/>
    <property type="project" value="TreeGrafter"/>
</dbReference>
<evidence type="ECO:0000256" key="2">
    <source>
        <dbReference type="ARBA" id="ARBA00022490"/>
    </source>
</evidence>
<name>A0A6P6RRE5_9EIME</name>
<dbReference type="GO" id="GO:0036038">
    <property type="term" value="C:MKS complex"/>
    <property type="evidence" value="ECO:0007669"/>
    <property type="project" value="TreeGrafter"/>
</dbReference>
<dbReference type="GeneID" id="34618659"/>
<dbReference type="PANTHER" id="PTHR12968:SF1">
    <property type="entry name" value="B9 DOMAIN-CONTAINING PROTEIN 1"/>
    <property type="match status" value="1"/>
</dbReference>
<keyword evidence="5" id="KW-0966">Cell projection</keyword>
<reference evidence="9" key="1">
    <citation type="submission" date="2025-08" db="UniProtKB">
        <authorList>
            <consortium name="RefSeq"/>
        </authorList>
    </citation>
    <scope>IDENTIFICATION</scope>
</reference>
<keyword evidence="3" id="KW-0970">Cilium biogenesis/degradation</keyword>
<keyword evidence="8" id="KW-1185">Reference proteome</keyword>
<evidence type="ECO:0000313" key="9">
    <source>
        <dbReference type="RefSeq" id="XP_026189680.1"/>
    </source>
</evidence>
<gene>
    <name evidence="9" type="primary">LOC34618659</name>
</gene>
<evidence type="ECO:0000256" key="6">
    <source>
        <dbReference type="ARBA" id="ARBA00038411"/>
    </source>
</evidence>
<dbReference type="Proteomes" id="UP000515125">
    <property type="component" value="Unplaced"/>
</dbReference>
<comment type="subcellular location">
    <subcellularLocation>
        <location evidence="1">Cytoplasm</location>
        <location evidence="1">Cytoskeleton</location>
        <location evidence="1">Cilium basal body</location>
    </subcellularLocation>
</comment>
<proteinExistence type="inferred from homology"/>
<keyword evidence="2" id="KW-0963">Cytoplasm</keyword>
<keyword evidence="4" id="KW-0206">Cytoskeleton</keyword>
<organism evidence="8 9">
    <name type="scientific">Cyclospora cayetanensis</name>
    <dbReference type="NCBI Taxonomy" id="88456"/>
    <lineage>
        <taxon>Eukaryota</taxon>
        <taxon>Sar</taxon>
        <taxon>Alveolata</taxon>
        <taxon>Apicomplexa</taxon>
        <taxon>Conoidasida</taxon>
        <taxon>Coccidia</taxon>
        <taxon>Eucoccidiorida</taxon>
        <taxon>Eimeriorina</taxon>
        <taxon>Eimeriidae</taxon>
        <taxon>Cyclospora</taxon>
    </lineage>
</organism>
<sequence>MEWVRRNVKRWRNPRFHKVQKFSRQNLRWGQNSLLFVIQAARKLAFISQAVSRAILQGYEQIHKQHTPAMAQQEQPRLLQEQPPQYHGQHHDEALSQTFKQKEQQPPIDQHRRSEPPSALTESHLLLVVNGCVESVNIGGRRGGTVCRYTTVVGRDWKQIWGLAGGLSQEGHCGDCTLEVTLNFPFQAAFQGTSLYGWPRMAFCIYAHDWLGRQIVAGYAQTAIPLQPGR</sequence>
<dbReference type="Pfam" id="PF07162">
    <property type="entry name" value="B9-C2"/>
    <property type="match status" value="1"/>
</dbReference>
<dbReference type="PANTHER" id="PTHR12968">
    <property type="entry name" value="B9 DOMAIN-CONTAINING"/>
    <property type="match status" value="1"/>
</dbReference>
<dbReference type="RefSeq" id="XP_026189680.1">
    <property type="nucleotide sequence ID" value="XM_026333895.1"/>
</dbReference>
<dbReference type="PROSITE" id="PS51381">
    <property type="entry name" value="C2_B9"/>
    <property type="match status" value="1"/>
</dbReference>
<dbReference type="OrthoDB" id="354551at2759"/>
<comment type="similarity">
    <text evidence="6">Belongs to the B9D family.</text>
</comment>
<evidence type="ECO:0000256" key="3">
    <source>
        <dbReference type="ARBA" id="ARBA00022794"/>
    </source>
</evidence>
<evidence type="ECO:0000256" key="1">
    <source>
        <dbReference type="ARBA" id="ARBA00004120"/>
    </source>
</evidence>
<evidence type="ECO:0000256" key="4">
    <source>
        <dbReference type="ARBA" id="ARBA00023212"/>
    </source>
</evidence>